<organism evidence="10">
    <name type="scientific">Paramoeba aestuarina</name>
    <dbReference type="NCBI Taxonomy" id="180227"/>
    <lineage>
        <taxon>Eukaryota</taxon>
        <taxon>Amoebozoa</taxon>
        <taxon>Discosea</taxon>
        <taxon>Flabellinia</taxon>
        <taxon>Dactylopodida</taxon>
        <taxon>Paramoebidae</taxon>
        <taxon>Paramoeba</taxon>
    </lineage>
</organism>
<evidence type="ECO:0000259" key="9">
    <source>
        <dbReference type="PROSITE" id="PS51202"/>
    </source>
</evidence>
<sequence>MEYRDDDGDSGDSETTDQERSTGFVDEEDVEAEMKNMAGSSTPRSIGSSTSRPSSPDVSIGDDEEENKKRVIWKPSEMMKPSWWPRMLWKEKGTFVFIIMTLIFLTLMGTLVDGWNEFSWEAWYSIAVTCFTFYCLVHCTWIHPCMIMLFATTLLLAPEVITVTEATQGFGNSTVVTIGVLFIVAAGVGATGSLAYLSKFLMAGGDSLWMAQLRVMLPVGLVSGFMNNTPLVAMMIPVVENFCRATGLPVSKLMIPLSYSAILGGVLTKIGTSTNLVVIALVKQTYPDFDVDFFEIAKVGSIALCLGLIYILIFSRWLLPIRSSPLSEVNKDPKQYLITLRITEKSSCVGKSIEDAGLRHLRGVFLSEIERHDAIIPAPGPDFILIENDVLLFAGDVHNIADLLRRKGLVATNEEENILIGYNQILMEAVVASHSSMIGSSVMETNFRDKYEAAIISIFRGGEAVKGKVGSIVLQAGDTLLMVGKPALLEGQKSDFVLVTQVGNTPLKSDPFHLILAPLIMIVMVALSSADVTPLLTAALCAMFAMYITGCIDYDNIKGSLNMPVLVTIAASFPLAEALDKHGVASEIADNLVAITEFAGDYGLILGIYIATSLLTAFLTNASSAAVMTPIVVELSKTTDIPLLALVITVMLSASTDMSTPIGYQTNLMVWGPGGYKFLDYTKFGVPLQITLAIVCSAMIWIIYTGDDDNSDDIVDDSDCDCCSQCS</sequence>
<keyword evidence="5 8" id="KW-1133">Transmembrane helix</keyword>
<dbReference type="EMBL" id="HBKR01018495">
    <property type="protein sequence ID" value="CAE2307203.1"/>
    <property type="molecule type" value="Transcribed_RNA"/>
</dbReference>
<comment type="subcellular location">
    <subcellularLocation>
        <location evidence="1">Membrane</location>
        <topology evidence="1">Multi-pass membrane protein</topology>
    </subcellularLocation>
</comment>
<dbReference type="PROSITE" id="PS51202">
    <property type="entry name" value="RCK_C"/>
    <property type="match status" value="2"/>
</dbReference>
<evidence type="ECO:0000313" key="10">
    <source>
        <dbReference type="EMBL" id="CAE2307203.1"/>
    </source>
</evidence>
<dbReference type="GO" id="GO:0005886">
    <property type="term" value="C:plasma membrane"/>
    <property type="evidence" value="ECO:0007669"/>
    <property type="project" value="TreeGrafter"/>
</dbReference>
<feature type="transmembrane region" description="Helical" evidence="8">
    <location>
        <begin position="599"/>
        <end position="620"/>
    </location>
</feature>
<feature type="domain" description="RCK C-terminal" evidence="9">
    <location>
        <begin position="413"/>
        <end position="499"/>
    </location>
</feature>
<name>A0A7S4KW05_9EUKA</name>
<gene>
    <name evidence="10" type="ORF">NAES01612_LOCUS12156</name>
</gene>
<dbReference type="PANTHER" id="PTHR43652:SF2">
    <property type="entry name" value="BASIC AMINO ACID ANTIPORTER YFCC-RELATED"/>
    <property type="match status" value="1"/>
</dbReference>
<dbReference type="InterPro" id="IPR006037">
    <property type="entry name" value="RCK_C"/>
</dbReference>
<keyword evidence="2" id="KW-0813">Transport</keyword>
<feature type="transmembrane region" description="Helical" evidence="8">
    <location>
        <begin position="169"/>
        <end position="195"/>
    </location>
</feature>
<feature type="transmembrane region" description="Helical" evidence="8">
    <location>
        <begin position="94"/>
        <end position="112"/>
    </location>
</feature>
<evidence type="ECO:0000256" key="2">
    <source>
        <dbReference type="ARBA" id="ARBA00022448"/>
    </source>
</evidence>
<feature type="compositionally biased region" description="Acidic residues" evidence="7">
    <location>
        <begin position="1"/>
        <end position="16"/>
    </location>
</feature>
<evidence type="ECO:0000256" key="5">
    <source>
        <dbReference type="ARBA" id="ARBA00022989"/>
    </source>
</evidence>
<dbReference type="AlphaFoldDB" id="A0A7S4KW05"/>
<dbReference type="Pfam" id="PF03600">
    <property type="entry name" value="CitMHS"/>
    <property type="match status" value="2"/>
</dbReference>
<dbReference type="InterPro" id="IPR051679">
    <property type="entry name" value="DASS-Related_Transporters"/>
</dbReference>
<evidence type="ECO:0000256" key="1">
    <source>
        <dbReference type="ARBA" id="ARBA00004141"/>
    </source>
</evidence>
<feature type="compositionally biased region" description="Low complexity" evidence="7">
    <location>
        <begin position="39"/>
        <end position="55"/>
    </location>
</feature>
<evidence type="ECO:0000256" key="8">
    <source>
        <dbReference type="SAM" id="Phobius"/>
    </source>
</evidence>
<evidence type="ECO:0000256" key="6">
    <source>
        <dbReference type="ARBA" id="ARBA00023136"/>
    </source>
</evidence>
<dbReference type="GO" id="GO:0008324">
    <property type="term" value="F:monoatomic cation transmembrane transporter activity"/>
    <property type="evidence" value="ECO:0007669"/>
    <property type="project" value="InterPro"/>
</dbReference>
<keyword evidence="3 8" id="KW-0812">Transmembrane</keyword>
<reference evidence="10" key="1">
    <citation type="submission" date="2021-01" db="EMBL/GenBank/DDBJ databases">
        <authorList>
            <person name="Corre E."/>
            <person name="Pelletier E."/>
            <person name="Niang G."/>
            <person name="Scheremetjew M."/>
            <person name="Finn R."/>
            <person name="Kale V."/>
            <person name="Holt S."/>
            <person name="Cochrane G."/>
            <person name="Meng A."/>
            <person name="Brown T."/>
            <person name="Cohen L."/>
        </authorList>
    </citation>
    <scope>NUCLEOTIDE SEQUENCE</scope>
    <source>
        <strain evidence="10">SoJaBio B1-5/56/2</strain>
    </source>
</reference>
<evidence type="ECO:0000256" key="7">
    <source>
        <dbReference type="SAM" id="MobiDB-lite"/>
    </source>
</evidence>
<feature type="transmembrane region" description="Helical" evidence="8">
    <location>
        <begin position="215"/>
        <end position="236"/>
    </location>
</feature>
<evidence type="ECO:0000256" key="3">
    <source>
        <dbReference type="ARBA" id="ARBA00022692"/>
    </source>
</evidence>
<feature type="transmembrane region" description="Helical" evidence="8">
    <location>
        <begin position="124"/>
        <end position="157"/>
    </location>
</feature>
<evidence type="ECO:0000256" key="4">
    <source>
        <dbReference type="ARBA" id="ARBA00022737"/>
    </source>
</evidence>
<dbReference type="GO" id="GO:0006813">
    <property type="term" value="P:potassium ion transport"/>
    <property type="evidence" value="ECO:0007669"/>
    <property type="project" value="InterPro"/>
</dbReference>
<dbReference type="InterPro" id="IPR004680">
    <property type="entry name" value="Cit_transptr-like_dom"/>
</dbReference>
<dbReference type="Gene3D" id="3.30.70.1450">
    <property type="entry name" value="Regulator of K+ conductance, C-terminal domain"/>
    <property type="match status" value="2"/>
</dbReference>
<dbReference type="Pfam" id="PF02080">
    <property type="entry name" value="TrkA_C"/>
    <property type="match status" value="2"/>
</dbReference>
<feature type="region of interest" description="Disordered" evidence="7">
    <location>
        <begin position="1"/>
        <end position="66"/>
    </location>
</feature>
<feature type="domain" description="RCK C-terminal" evidence="9">
    <location>
        <begin position="324"/>
        <end position="409"/>
    </location>
</feature>
<feature type="transmembrane region" description="Helical" evidence="8">
    <location>
        <begin position="641"/>
        <end position="664"/>
    </location>
</feature>
<feature type="transmembrane region" description="Helical" evidence="8">
    <location>
        <begin position="684"/>
        <end position="704"/>
    </location>
</feature>
<accession>A0A7S4KW05</accession>
<dbReference type="InterPro" id="IPR036721">
    <property type="entry name" value="RCK_C_sf"/>
</dbReference>
<keyword evidence="6 8" id="KW-0472">Membrane</keyword>
<dbReference type="PANTHER" id="PTHR43652">
    <property type="entry name" value="BASIC AMINO ACID ANTIPORTER YFCC-RELATED"/>
    <property type="match status" value="1"/>
</dbReference>
<protein>
    <recommendedName>
        <fullName evidence="9">RCK C-terminal domain-containing protein</fullName>
    </recommendedName>
</protein>
<feature type="transmembrane region" description="Helical" evidence="8">
    <location>
        <begin position="301"/>
        <end position="319"/>
    </location>
</feature>
<feature type="transmembrane region" description="Helical" evidence="8">
    <location>
        <begin position="257"/>
        <end position="281"/>
    </location>
</feature>
<proteinExistence type="predicted"/>
<dbReference type="SUPFAM" id="SSF116726">
    <property type="entry name" value="TrkA C-terminal domain-like"/>
    <property type="match status" value="2"/>
</dbReference>
<keyword evidence="4" id="KW-0677">Repeat</keyword>